<keyword evidence="1" id="KW-0812">Transmembrane</keyword>
<reference evidence="2 3" key="1">
    <citation type="submission" date="2014-04" db="EMBL/GenBank/DDBJ databases">
        <authorList>
            <consortium name="DOE Joint Genome Institute"/>
            <person name="Kuo A."/>
            <person name="Kohler A."/>
            <person name="Nagy L.G."/>
            <person name="Floudas D."/>
            <person name="Copeland A."/>
            <person name="Barry K.W."/>
            <person name="Cichocki N."/>
            <person name="Veneault-Fourrey C."/>
            <person name="LaButti K."/>
            <person name="Lindquist E.A."/>
            <person name="Lipzen A."/>
            <person name="Lundell T."/>
            <person name="Morin E."/>
            <person name="Murat C."/>
            <person name="Sun H."/>
            <person name="Tunlid A."/>
            <person name="Henrissat B."/>
            <person name="Grigoriev I.V."/>
            <person name="Hibbett D.S."/>
            <person name="Martin F."/>
            <person name="Nordberg H.P."/>
            <person name="Cantor M.N."/>
            <person name="Hua S.X."/>
        </authorList>
    </citation>
    <scope>NUCLEOTIDE SEQUENCE [LARGE SCALE GENOMIC DNA]</scope>
    <source>
        <strain evidence="2 3">Foug A</strain>
    </source>
</reference>
<name>A0A0C3EBJ5_9AGAM</name>
<feature type="transmembrane region" description="Helical" evidence="1">
    <location>
        <begin position="69"/>
        <end position="88"/>
    </location>
</feature>
<dbReference type="AlphaFoldDB" id="A0A0C3EBJ5"/>
<dbReference type="InParanoid" id="A0A0C3EBJ5"/>
<keyword evidence="1" id="KW-1133">Transmembrane helix</keyword>
<proteinExistence type="predicted"/>
<accession>A0A0C3EBJ5</accession>
<dbReference type="HOGENOM" id="CLU_2400960_0_0_1"/>
<evidence type="ECO:0000256" key="1">
    <source>
        <dbReference type="SAM" id="Phobius"/>
    </source>
</evidence>
<keyword evidence="3" id="KW-1185">Reference proteome</keyword>
<organism evidence="2 3">
    <name type="scientific">Scleroderma citrinum Foug A</name>
    <dbReference type="NCBI Taxonomy" id="1036808"/>
    <lineage>
        <taxon>Eukaryota</taxon>
        <taxon>Fungi</taxon>
        <taxon>Dikarya</taxon>
        <taxon>Basidiomycota</taxon>
        <taxon>Agaricomycotina</taxon>
        <taxon>Agaricomycetes</taxon>
        <taxon>Agaricomycetidae</taxon>
        <taxon>Boletales</taxon>
        <taxon>Sclerodermatineae</taxon>
        <taxon>Sclerodermataceae</taxon>
        <taxon>Scleroderma</taxon>
    </lineage>
</organism>
<reference evidence="3" key="2">
    <citation type="submission" date="2015-01" db="EMBL/GenBank/DDBJ databases">
        <title>Evolutionary Origins and Diversification of the Mycorrhizal Mutualists.</title>
        <authorList>
            <consortium name="DOE Joint Genome Institute"/>
            <consortium name="Mycorrhizal Genomics Consortium"/>
            <person name="Kohler A."/>
            <person name="Kuo A."/>
            <person name="Nagy L.G."/>
            <person name="Floudas D."/>
            <person name="Copeland A."/>
            <person name="Barry K.W."/>
            <person name="Cichocki N."/>
            <person name="Veneault-Fourrey C."/>
            <person name="LaButti K."/>
            <person name="Lindquist E.A."/>
            <person name="Lipzen A."/>
            <person name="Lundell T."/>
            <person name="Morin E."/>
            <person name="Murat C."/>
            <person name="Riley R."/>
            <person name="Ohm R."/>
            <person name="Sun H."/>
            <person name="Tunlid A."/>
            <person name="Henrissat B."/>
            <person name="Grigoriev I.V."/>
            <person name="Hibbett D.S."/>
            <person name="Martin F."/>
        </authorList>
    </citation>
    <scope>NUCLEOTIDE SEQUENCE [LARGE SCALE GENOMIC DNA]</scope>
    <source>
        <strain evidence="3">Foug A</strain>
    </source>
</reference>
<gene>
    <name evidence="2" type="ORF">SCLCIDRAFT_445121</name>
</gene>
<protein>
    <submittedName>
        <fullName evidence="2">Uncharacterized protein</fullName>
    </submittedName>
</protein>
<evidence type="ECO:0000313" key="3">
    <source>
        <dbReference type="Proteomes" id="UP000053989"/>
    </source>
</evidence>
<evidence type="ECO:0000313" key="2">
    <source>
        <dbReference type="EMBL" id="KIM65689.1"/>
    </source>
</evidence>
<dbReference type="EMBL" id="KN822021">
    <property type="protein sequence ID" value="KIM65689.1"/>
    <property type="molecule type" value="Genomic_DNA"/>
</dbReference>
<dbReference type="Proteomes" id="UP000053989">
    <property type="component" value="Unassembled WGS sequence"/>
</dbReference>
<sequence>MWLTRGWDMCGSNPWWKHSASVDHGEVLGTLGVEPESPVTVSHVLCWAHDQAPQNHAHSWDSPLAQPHLYVLILKCVVLVLSMNWTLVTMSTR</sequence>
<keyword evidence="1" id="KW-0472">Membrane</keyword>